<proteinExistence type="predicted"/>
<dbReference type="PANTHER" id="PTHR43423:SF1">
    <property type="entry name" value="ABC TRANSPORTER I FAMILY MEMBER 17"/>
    <property type="match status" value="1"/>
</dbReference>
<dbReference type="InterPro" id="IPR027417">
    <property type="entry name" value="P-loop_NTPase"/>
</dbReference>
<feature type="domain" description="ABC transporter" evidence="4">
    <location>
        <begin position="2"/>
        <end position="212"/>
    </location>
</feature>
<dbReference type="InterPro" id="IPR003593">
    <property type="entry name" value="AAA+_ATPase"/>
</dbReference>
<dbReference type="GO" id="GO:0016887">
    <property type="term" value="F:ATP hydrolysis activity"/>
    <property type="evidence" value="ECO:0007669"/>
    <property type="project" value="InterPro"/>
</dbReference>
<evidence type="ECO:0000256" key="1">
    <source>
        <dbReference type="ARBA" id="ARBA00022448"/>
    </source>
</evidence>
<dbReference type="PANTHER" id="PTHR43423">
    <property type="entry name" value="ABC TRANSPORTER I FAMILY MEMBER 17"/>
    <property type="match status" value="1"/>
</dbReference>
<sequence>MFKLSDVKFKDVIYIKELHIPPKTTTCIIGESGSGKSTLIKLLNHLISCDQGEVTFQGKPIVNIDPIKLRRQVIMVPQVPVTFEGTIQDNLLIGLAFAEKPQVDQEKLKEVLRIVHLSKPLDTNADQLSGGEKQRLSLARALLLDPEVFIFDEPTSALDEQTEDKVIEGVIREIKNNHKTLIMVTHSQKIANTYGEFIAVMKAGNIIEVKGAG</sequence>
<evidence type="ECO:0000256" key="2">
    <source>
        <dbReference type="ARBA" id="ARBA00022741"/>
    </source>
</evidence>
<evidence type="ECO:0000313" key="5">
    <source>
        <dbReference type="EMBL" id="MCR6097756.1"/>
    </source>
</evidence>
<keyword evidence="1" id="KW-0813">Transport</keyword>
<dbReference type="EMBL" id="JABXYM010000001">
    <property type="protein sequence ID" value="MCR6097756.1"/>
    <property type="molecule type" value="Genomic_DNA"/>
</dbReference>
<dbReference type="Gene3D" id="3.40.50.300">
    <property type="entry name" value="P-loop containing nucleotide triphosphate hydrolases"/>
    <property type="match status" value="1"/>
</dbReference>
<dbReference type="InterPro" id="IPR003439">
    <property type="entry name" value="ABC_transporter-like_ATP-bd"/>
</dbReference>
<dbReference type="PROSITE" id="PS50893">
    <property type="entry name" value="ABC_TRANSPORTER_2"/>
    <property type="match status" value="1"/>
</dbReference>
<reference evidence="5" key="1">
    <citation type="submission" date="2020-06" db="EMBL/GenBank/DDBJ databases">
        <title>Insight into the genomes of haloalkaliphilic bacilli from Kenyan soda lakes.</title>
        <authorList>
            <person name="Mwirichia R."/>
            <person name="Villamizar G.C."/>
            <person name="Poehlein A."/>
            <person name="Mugweru J."/>
            <person name="Kipnyargis A."/>
            <person name="Kiplimo D."/>
            <person name="Orwa P."/>
            <person name="Daniel R."/>
        </authorList>
    </citation>
    <scope>NUCLEOTIDE SEQUENCE</scope>
    <source>
        <strain evidence="5">B1096_S55</strain>
    </source>
</reference>
<dbReference type="PROSITE" id="PS00211">
    <property type="entry name" value="ABC_TRANSPORTER_1"/>
    <property type="match status" value="1"/>
</dbReference>
<dbReference type="Proteomes" id="UP001057753">
    <property type="component" value="Unassembled WGS sequence"/>
</dbReference>
<dbReference type="SMART" id="SM00382">
    <property type="entry name" value="AAA"/>
    <property type="match status" value="1"/>
</dbReference>
<comment type="caution">
    <text evidence="5">The sequence shown here is derived from an EMBL/GenBank/DDBJ whole genome shotgun (WGS) entry which is preliminary data.</text>
</comment>
<dbReference type="SUPFAM" id="SSF52540">
    <property type="entry name" value="P-loop containing nucleoside triphosphate hydrolases"/>
    <property type="match status" value="1"/>
</dbReference>
<accession>A0A9Q4FZT0</accession>
<keyword evidence="3 5" id="KW-0067">ATP-binding</keyword>
<evidence type="ECO:0000259" key="4">
    <source>
        <dbReference type="PROSITE" id="PS50893"/>
    </source>
</evidence>
<protein>
    <submittedName>
        <fullName evidence="5">ATP-binding cassette domain-containing protein</fullName>
    </submittedName>
</protein>
<gene>
    <name evidence="5" type="ORF">HXA33_14485</name>
</gene>
<keyword evidence="6" id="KW-1185">Reference proteome</keyword>
<organism evidence="5 6">
    <name type="scientific">Salipaludibacillus agaradhaerens</name>
    <name type="common">Bacillus agaradhaerens</name>
    <dbReference type="NCBI Taxonomy" id="76935"/>
    <lineage>
        <taxon>Bacteria</taxon>
        <taxon>Bacillati</taxon>
        <taxon>Bacillota</taxon>
        <taxon>Bacilli</taxon>
        <taxon>Bacillales</taxon>
        <taxon>Bacillaceae</taxon>
    </lineage>
</organism>
<dbReference type="RefSeq" id="WP_257822142.1">
    <property type="nucleotide sequence ID" value="NZ_JABXYM010000001.1"/>
</dbReference>
<dbReference type="GO" id="GO:0005524">
    <property type="term" value="F:ATP binding"/>
    <property type="evidence" value="ECO:0007669"/>
    <property type="project" value="UniProtKB-KW"/>
</dbReference>
<evidence type="ECO:0000256" key="3">
    <source>
        <dbReference type="ARBA" id="ARBA00022840"/>
    </source>
</evidence>
<dbReference type="AlphaFoldDB" id="A0A9Q4FZT0"/>
<dbReference type="InterPro" id="IPR017871">
    <property type="entry name" value="ABC_transporter-like_CS"/>
</dbReference>
<evidence type="ECO:0000313" key="6">
    <source>
        <dbReference type="Proteomes" id="UP001057753"/>
    </source>
</evidence>
<name>A0A9Q4FZT0_SALAG</name>
<keyword evidence="2" id="KW-0547">Nucleotide-binding</keyword>
<dbReference type="Pfam" id="PF00005">
    <property type="entry name" value="ABC_tran"/>
    <property type="match status" value="1"/>
</dbReference>